<dbReference type="SUPFAM" id="SSF53300">
    <property type="entry name" value="vWA-like"/>
    <property type="match status" value="1"/>
</dbReference>
<organism evidence="2 3">
    <name type="scientific">Candidula unifasciata</name>
    <dbReference type="NCBI Taxonomy" id="100452"/>
    <lineage>
        <taxon>Eukaryota</taxon>
        <taxon>Metazoa</taxon>
        <taxon>Spiralia</taxon>
        <taxon>Lophotrochozoa</taxon>
        <taxon>Mollusca</taxon>
        <taxon>Gastropoda</taxon>
        <taxon>Heterobranchia</taxon>
        <taxon>Euthyneura</taxon>
        <taxon>Panpulmonata</taxon>
        <taxon>Eupulmonata</taxon>
        <taxon>Stylommatophora</taxon>
        <taxon>Helicina</taxon>
        <taxon>Helicoidea</taxon>
        <taxon>Geomitridae</taxon>
        <taxon>Candidula</taxon>
    </lineage>
</organism>
<evidence type="ECO:0000313" key="3">
    <source>
        <dbReference type="Proteomes" id="UP000678393"/>
    </source>
</evidence>
<dbReference type="Pfam" id="PF00092">
    <property type="entry name" value="VWA"/>
    <property type="match status" value="1"/>
</dbReference>
<sequence>PTCNGVPPSLVPVCQNALIDVAIFLDSSGSIAFAGWKKLINFFIDIFKLVIIGPRGIQFSFGKFSNNYTHVCNFDTYDNNDNLTQ</sequence>
<feature type="non-terminal residue" evidence="2">
    <location>
        <position position="85"/>
    </location>
</feature>
<comment type="caution">
    <text evidence="2">The sequence shown here is derived from an EMBL/GenBank/DDBJ whole genome shotgun (WGS) entry which is preliminary data.</text>
</comment>
<proteinExistence type="predicted"/>
<accession>A0A8S3ZPV0</accession>
<dbReference type="AlphaFoldDB" id="A0A8S3ZPV0"/>
<protein>
    <recommendedName>
        <fullName evidence="1">VWFA domain-containing protein</fullName>
    </recommendedName>
</protein>
<reference evidence="2" key="1">
    <citation type="submission" date="2021-04" db="EMBL/GenBank/DDBJ databases">
        <authorList>
            <consortium name="Molecular Ecology Group"/>
        </authorList>
    </citation>
    <scope>NUCLEOTIDE SEQUENCE</scope>
</reference>
<feature type="domain" description="VWFA" evidence="1">
    <location>
        <begin position="20"/>
        <end position="85"/>
    </location>
</feature>
<keyword evidence="3" id="KW-1185">Reference proteome</keyword>
<feature type="non-terminal residue" evidence="2">
    <location>
        <position position="1"/>
    </location>
</feature>
<dbReference type="InterPro" id="IPR036465">
    <property type="entry name" value="vWFA_dom_sf"/>
</dbReference>
<dbReference type="Gene3D" id="3.40.50.410">
    <property type="entry name" value="von Willebrand factor, type A domain"/>
    <property type="match status" value="1"/>
</dbReference>
<evidence type="ECO:0000259" key="1">
    <source>
        <dbReference type="PROSITE" id="PS50234"/>
    </source>
</evidence>
<dbReference type="Proteomes" id="UP000678393">
    <property type="component" value="Unassembled WGS sequence"/>
</dbReference>
<evidence type="ECO:0000313" key="2">
    <source>
        <dbReference type="EMBL" id="CAG5131624.1"/>
    </source>
</evidence>
<dbReference type="InterPro" id="IPR002035">
    <property type="entry name" value="VWF_A"/>
</dbReference>
<name>A0A8S3ZPV0_9EUPU</name>
<dbReference type="EMBL" id="CAJHNH020004779">
    <property type="protein sequence ID" value="CAG5131624.1"/>
    <property type="molecule type" value="Genomic_DNA"/>
</dbReference>
<dbReference type="PROSITE" id="PS50234">
    <property type="entry name" value="VWFA"/>
    <property type="match status" value="1"/>
</dbReference>
<gene>
    <name evidence="2" type="ORF">CUNI_LOCUS17182</name>
</gene>